<dbReference type="InterPro" id="IPR025272">
    <property type="entry name" value="SocA_Panacea"/>
</dbReference>
<dbReference type="InterPro" id="IPR001387">
    <property type="entry name" value="Cro/C1-type_HTH"/>
</dbReference>
<evidence type="ECO:0000313" key="3">
    <source>
        <dbReference type="Proteomes" id="UP000636010"/>
    </source>
</evidence>
<gene>
    <name evidence="2" type="ORF">GCM10011506_22040</name>
</gene>
<name>A0ABQ1M7V5_9BACT</name>
<evidence type="ECO:0000259" key="1">
    <source>
        <dbReference type="Pfam" id="PF13274"/>
    </source>
</evidence>
<sequence length="334" mass="39457">MKSPITGKEMPLRQEKGAFDFRKEQFEIVYHYYECEESKERFESEELTQLNLSQVYNQYRKRHNLPFPEEIKELRETYNLSAAKMSEVLGFGINVYRSYEQGEIPNSSNAKLIQLTQDPREFKKLVSLSSSLSEKEKTKINQRINELLLEEVEFESFDVKDYLMGQHSPDETTGYRLSNLEKFTEMVVFFTYEAQPWKTKMNKLLFYADFLHFKRCGVSISGTQYRAIDMGPVPNNYQSLFEYIANKDDVDVYHTQFENGGVGEQFKPHHERVFDPELFDEKELETLQIVAKKFKKAKTQEIVNISHQEKAWKDNFSNGKNLINYLYAFELITI</sequence>
<dbReference type="CDD" id="cd00093">
    <property type="entry name" value="HTH_XRE"/>
    <property type="match status" value="1"/>
</dbReference>
<comment type="caution">
    <text evidence="2">The sequence shown here is derived from an EMBL/GenBank/DDBJ whole genome shotgun (WGS) entry which is preliminary data.</text>
</comment>
<accession>A0ABQ1M7V5</accession>
<proteinExistence type="predicted"/>
<reference evidence="3" key="1">
    <citation type="journal article" date="2019" name="Int. J. Syst. Evol. Microbiol.">
        <title>The Global Catalogue of Microorganisms (GCM) 10K type strain sequencing project: providing services to taxonomists for standard genome sequencing and annotation.</title>
        <authorList>
            <consortium name="The Broad Institute Genomics Platform"/>
            <consortium name="The Broad Institute Genome Sequencing Center for Infectious Disease"/>
            <person name="Wu L."/>
            <person name="Ma J."/>
        </authorList>
    </citation>
    <scope>NUCLEOTIDE SEQUENCE [LARGE SCALE GENOMIC DNA]</scope>
    <source>
        <strain evidence="3">CGMCC 1.10832</strain>
    </source>
</reference>
<dbReference type="RefSeq" id="WP_188463298.1">
    <property type="nucleotide sequence ID" value="NZ_BAABHU010000006.1"/>
</dbReference>
<dbReference type="InterPro" id="IPR010982">
    <property type="entry name" value="Lambda_DNA-bd_dom_sf"/>
</dbReference>
<keyword evidence="3" id="KW-1185">Reference proteome</keyword>
<dbReference type="SUPFAM" id="SSF47413">
    <property type="entry name" value="lambda repressor-like DNA-binding domains"/>
    <property type="match status" value="1"/>
</dbReference>
<feature type="domain" description="Antitoxin SocA-like Panacea" evidence="1">
    <location>
        <begin position="202"/>
        <end position="313"/>
    </location>
</feature>
<protein>
    <recommendedName>
        <fullName evidence="1">Antitoxin SocA-like Panacea domain-containing protein</fullName>
    </recommendedName>
</protein>
<dbReference type="Gene3D" id="1.10.260.40">
    <property type="entry name" value="lambda repressor-like DNA-binding domains"/>
    <property type="match status" value="1"/>
</dbReference>
<organism evidence="2 3">
    <name type="scientific">Marivirga lumbricoides</name>
    <dbReference type="NCBI Taxonomy" id="1046115"/>
    <lineage>
        <taxon>Bacteria</taxon>
        <taxon>Pseudomonadati</taxon>
        <taxon>Bacteroidota</taxon>
        <taxon>Cytophagia</taxon>
        <taxon>Cytophagales</taxon>
        <taxon>Marivirgaceae</taxon>
        <taxon>Marivirga</taxon>
    </lineage>
</organism>
<dbReference type="EMBL" id="BMEC01000006">
    <property type="protein sequence ID" value="GGC36251.1"/>
    <property type="molecule type" value="Genomic_DNA"/>
</dbReference>
<evidence type="ECO:0000313" key="2">
    <source>
        <dbReference type="EMBL" id="GGC36251.1"/>
    </source>
</evidence>
<dbReference type="Proteomes" id="UP000636010">
    <property type="component" value="Unassembled WGS sequence"/>
</dbReference>
<dbReference type="Pfam" id="PF13274">
    <property type="entry name" value="SocA_Panacea"/>
    <property type="match status" value="1"/>
</dbReference>